<dbReference type="Gene3D" id="1.10.1580.10">
    <property type="match status" value="1"/>
</dbReference>
<evidence type="ECO:0000256" key="2">
    <source>
        <dbReference type="ARBA" id="ARBA00023134"/>
    </source>
</evidence>
<dbReference type="PANTHER" id="PTHR45782">
    <property type="entry name" value="MITOCHONDRIAL RIBOSOME-ASSOCIATED GTPASE 1"/>
    <property type="match status" value="1"/>
</dbReference>
<name>K1SLN7_9ZZZZ</name>
<evidence type="ECO:0000313" key="4">
    <source>
        <dbReference type="EMBL" id="EKC54720.1"/>
    </source>
</evidence>
<dbReference type="GO" id="GO:0003924">
    <property type="term" value="F:GTPase activity"/>
    <property type="evidence" value="ECO:0007669"/>
    <property type="project" value="TreeGrafter"/>
</dbReference>
<evidence type="ECO:0000259" key="3">
    <source>
        <dbReference type="PROSITE" id="PS51721"/>
    </source>
</evidence>
<dbReference type="CDD" id="cd01856">
    <property type="entry name" value="YlqF"/>
    <property type="match status" value="1"/>
</dbReference>
<reference evidence="4" key="1">
    <citation type="journal article" date="2013" name="Environ. Microbiol.">
        <title>Microbiota from the distal guts of lean and obese adolescents exhibit partial functional redundancy besides clear differences in community structure.</title>
        <authorList>
            <person name="Ferrer M."/>
            <person name="Ruiz A."/>
            <person name="Lanza F."/>
            <person name="Haange S.B."/>
            <person name="Oberbach A."/>
            <person name="Till H."/>
            <person name="Bargiela R."/>
            <person name="Campoy C."/>
            <person name="Segura M.T."/>
            <person name="Richter M."/>
            <person name="von Bergen M."/>
            <person name="Seifert J."/>
            <person name="Suarez A."/>
        </authorList>
    </citation>
    <scope>NUCLEOTIDE SEQUENCE</scope>
</reference>
<dbReference type="PANTHER" id="PTHR45782:SF4">
    <property type="entry name" value="MITOCHONDRIAL RIBOSOME-ASSOCIATED GTPASE 1"/>
    <property type="match status" value="1"/>
</dbReference>
<dbReference type="SUPFAM" id="SSF52540">
    <property type="entry name" value="P-loop containing nucleoside triphosphate hydrolases"/>
    <property type="match status" value="1"/>
</dbReference>
<dbReference type="GO" id="GO:0006412">
    <property type="term" value="P:translation"/>
    <property type="evidence" value="ECO:0007669"/>
    <property type="project" value="TreeGrafter"/>
</dbReference>
<dbReference type="InterPro" id="IPR019991">
    <property type="entry name" value="GTP-bd_ribosome_bgen"/>
</dbReference>
<proteinExistence type="predicted"/>
<dbReference type="PIRSF" id="PIRSF006230">
    <property type="entry name" value="MG442"/>
    <property type="match status" value="1"/>
</dbReference>
<accession>K1SLN7</accession>
<dbReference type="EMBL" id="AJWZ01008227">
    <property type="protein sequence ID" value="EKC54720.1"/>
    <property type="molecule type" value="Genomic_DNA"/>
</dbReference>
<dbReference type="PRINTS" id="PR00326">
    <property type="entry name" value="GTP1OBG"/>
</dbReference>
<dbReference type="InterPro" id="IPR006073">
    <property type="entry name" value="GTP-bd"/>
</dbReference>
<dbReference type="NCBIfam" id="TIGR03596">
    <property type="entry name" value="GTPase_YlqF"/>
    <property type="match status" value="1"/>
</dbReference>
<protein>
    <submittedName>
        <fullName evidence="4">Ribosomal biogenesis GTPase</fullName>
    </submittedName>
</protein>
<dbReference type="Pfam" id="PF01926">
    <property type="entry name" value="MMR_HSR1"/>
    <property type="match status" value="1"/>
</dbReference>
<evidence type="ECO:0000256" key="1">
    <source>
        <dbReference type="ARBA" id="ARBA00022741"/>
    </source>
</evidence>
<dbReference type="AlphaFoldDB" id="K1SLN7"/>
<organism evidence="4">
    <name type="scientific">human gut metagenome</name>
    <dbReference type="NCBI Taxonomy" id="408170"/>
    <lineage>
        <taxon>unclassified sequences</taxon>
        <taxon>metagenomes</taxon>
        <taxon>organismal metagenomes</taxon>
    </lineage>
</organism>
<dbReference type="InterPro" id="IPR016478">
    <property type="entry name" value="GTPase_MTG1"/>
</dbReference>
<gene>
    <name evidence="4" type="ORF">OBE_11950</name>
</gene>
<sequence length="298" mass="34368">MKMMDKNNNQEMFHKTSINWYPGHMAKTKREIREKLNLIDVVYEVIDARMPLSSKIDDIDELIKNKKRILIMTKYDLCDEEATAEFIKYYEQKGYKVIPVDLISGKNVSAIINETKNLMQDEILKRKAKGLLERKTRVLVIGVPNAGKSTLINKLVGKNKAGVGNKPGFTKELSWIRVSKDIELLDSPGILWPKLENQEEAHVLAALSSIKEEVLDSFDISSFILKKLDELYQDRLYERYQIKNLSDDLMEEYDLIGKKRGALKRGGLVDYDKVNNIIIQDLKNGHFGKITFDRLTDK</sequence>
<dbReference type="Gene3D" id="3.40.50.300">
    <property type="entry name" value="P-loop containing nucleotide triphosphate hydrolases"/>
    <property type="match status" value="1"/>
</dbReference>
<dbReference type="InterPro" id="IPR023179">
    <property type="entry name" value="GTP-bd_ortho_bundle_sf"/>
</dbReference>
<dbReference type="PROSITE" id="PS51721">
    <property type="entry name" value="G_CP"/>
    <property type="match status" value="1"/>
</dbReference>
<dbReference type="GO" id="GO:0005525">
    <property type="term" value="F:GTP binding"/>
    <property type="evidence" value="ECO:0007669"/>
    <property type="project" value="UniProtKB-KW"/>
</dbReference>
<feature type="domain" description="CP-type G" evidence="3">
    <location>
        <begin position="29"/>
        <end position="193"/>
    </location>
</feature>
<comment type="caution">
    <text evidence="4">The sequence shown here is derived from an EMBL/GenBank/DDBJ whole genome shotgun (WGS) entry which is preliminary data.</text>
</comment>
<keyword evidence="1" id="KW-0547">Nucleotide-binding</keyword>
<dbReference type="InterPro" id="IPR030378">
    <property type="entry name" value="G_CP_dom"/>
</dbReference>
<keyword evidence="2" id="KW-0342">GTP-binding</keyword>
<dbReference type="InterPro" id="IPR027417">
    <property type="entry name" value="P-loop_NTPase"/>
</dbReference>